<proteinExistence type="predicted"/>
<organism evidence="1">
    <name type="scientific">uncultured Caudovirales phage</name>
    <dbReference type="NCBI Taxonomy" id="2100421"/>
    <lineage>
        <taxon>Viruses</taxon>
        <taxon>Duplodnaviria</taxon>
        <taxon>Heunggongvirae</taxon>
        <taxon>Uroviricota</taxon>
        <taxon>Caudoviricetes</taxon>
        <taxon>Peduoviridae</taxon>
        <taxon>Maltschvirus</taxon>
        <taxon>Maltschvirus maltsch</taxon>
    </lineage>
</organism>
<sequence>MNTTFNHSVRKSQPLLGGIAYWCAFTMINSDREPAGGLS</sequence>
<gene>
    <name evidence="1" type="ORF">UFOVP190_133</name>
</gene>
<protein>
    <submittedName>
        <fullName evidence="1">Uncharacterized protein</fullName>
    </submittedName>
</protein>
<accession>A0A6J7WP05</accession>
<evidence type="ECO:0000313" key="1">
    <source>
        <dbReference type="EMBL" id="CAB5214479.1"/>
    </source>
</evidence>
<dbReference type="EMBL" id="LR798243">
    <property type="protein sequence ID" value="CAB5214479.1"/>
    <property type="molecule type" value="Genomic_DNA"/>
</dbReference>
<reference evidence="1" key="1">
    <citation type="submission" date="2020-05" db="EMBL/GenBank/DDBJ databases">
        <authorList>
            <person name="Chiriac C."/>
            <person name="Salcher M."/>
            <person name="Ghai R."/>
            <person name="Kavagutti S V."/>
        </authorList>
    </citation>
    <scope>NUCLEOTIDE SEQUENCE</scope>
</reference>
<name>A0A6J7WP05_9CAUD</name>